<gene>
    <name evidence="3" type="ORF">OOU_Y34scaffold00228g56</name>
</gene>
<dbReference type="GO" id="GO:0000172">
    <property type="term" value="C:ribonuclease MRP complex"/>
    <property type="evidence" value="ECO:0007669"/>
    <property type="project" value="InterPro"/>
</dbReference>
<dbReference type="GO" id="GO:0000294">
    <property type="term" value="P:nuclear-transcribed mRNA catabolic process, RNase MRP-dependent"/>
    <property type="evidence" value="ECO:0007669"/>
    <property type="project" value="TreeGrafter"/>
</dbReference>
<dbReference type="InterPro" id="IPR047204">
    <property type="entry name" value="RMP1_RBD"/>
</dbReference>
<sequence>MDTETSSSTSKLAEAAALLVPAQEILEKFNYKHKNQHRLSKWWAGFDMLRRHTAKFYRDELRLALDALTKRSSMPQSSKKKQSKRQRTEPRDEDITAGAVAKAKWMDDYLIPKAYTAITQLAADNQFAPLGLLLLGVLAQVHSAVSLLLPLDSAEQESEVTAAAEGKEIDMGVAVPRQEQSSQDHPSPRLQAGASKSPDELGEAVTRDSFDARERDSARPKAVDDYMDAVEKSVVGRKPPSKKESGKRRKEFAVTSDLGGPSAGDLSAKSRSADEEKPRRKSKTARTELDVEPTEKPKKKKKRKKGDEFDDLFSSLM</sequence>
<feature type="compositionally biased region" description="Basic and acidic residues" evidence="1">
    <location>
        <begin position="285"/>
        <end position="296"/>
    </location>
</feature>
<dbReference type="AlphaFoldDB" id="A0AA97P552"/>
<proteinExistence type="predicted"/>
<dbReference type="Proteomes" id="UP000011086">
    <property type="component" value="Unassembled WGS sequence"/>
</dbReference>
<dbReference type="PANTHER" id="PTHR37792">
    <property type="entry name" value="RIBONUCLEASE MRP PROTEIN SUBUNIT RMP1"/>
    <property type="match status" value="1"/>
</dbReference>
<protein>
    <recommendedName>
        <fullName evidence="2">RNase MRP protein 1 RNA binding domain-containing protein</fullName>
    </recommendedName>
</protein>
<reference evidence="3" key="1">
    <citation type="journal article" date="2012" name="PLoS Genet.">
        <title>Comparative analysis of the genomes of two field isolates of the rice blast fungus Magnaporthe oryzae.</title>
        <authorList>
            <person name="Xue M."/>
            <person name="Yang J."/>
            <person name="Li Z."/>
            <person name="Hu S."/>
            <person name="Yao N."/>
            <person name="Dean R.A."/>
            <person name="Zhao W."/>
            <person name="Shen M."/>
            <person name="Zhang H."/>
            <person name="Li C."/>
            <person name="Liu L."/>
            <person name="Cao L."/>
            <person name="Xu X."/>
            <person name="Xing Y."/>
            <person name="Hsiang T."/>
            <person name="Zhang Z."/>
            <person name="Xu J.R."/>
            <person name="Peng Y.L."/>
        </authorList>
    </citation>
    <scope>NUCLEOTIDE SEQUENCE</scope>
    <source>
        <strain evidence="3">Y34</strain>
    </source>
</reference>
<dbReference type="EMBL" id="JH793341">
    <property type="protein sequence ID" value="ELQ42165.1"/>
    <property type="molecule type" value="Genomic_DNA"/>
</dbReference>
<dbReference type="PANTHER" id="PTHR37792:SF1">
    <property type="entry name" value="RIBONUCLEASE MRP PROTEIN SUBUNIT RMP1"/>
    <property type="match status" value="1"/>
</dbReference>
<evidence type="ECO:0000313" key="3">
    <source>
        <dbReference type="EMBL" id="ELQ42165.1"/>
    </source>
</evidence>
<name>A0AA97P552_PYRO3</name>
<dbReference type="GO" id="GO:0042134">
    <property type="term" value="F:rRNA primary transcript binding"/>
    <property type="evidence" value="ECO:0007669"/>
    <property type="project" value="InterPro"/>
</dbReference>
<evidence type="ECO:0000256" key="1">
    <source>
        <dbReference type="SAM" id="MobiDB-lite"/>
    </source>
</evidence>
<feature type="region of interest" description="Disordered" evidence="1">
    <location>
        <begin position="71"/>
        <end position="95"/>
    </location>
</feature>
<dbReference type="CDD" id="cd22573">
    <property type="entry name" value="RMP1_RBD"/>
    <property type="match status" value="1"/>
</dbReference>
<dbReference type="InterPro" id="IPR047205">
    <property type="entry name" value="RMP1"/>
</dbReference>
<feature type="compositionally biased region" description="Basic and acidic residues" evidence="1">
    <location>
        <begin position="205"/>
        <end position="224"/>
    </location>
</feature>
<feature type="domain" description="RNase MRP protein 1 RNA binding" evidence="2">
    <location>
        <begin position="25"/>
        <end position="140"/>
    </location>
</feature>
<dbReference type="GO" id="GO:0000466">
    <property type="term" value="P:maturation of 5.8S rRNA from tricistronic rRNA transcript (SSU-rRNA, 5.8S rRNA, LSU-rRNA)"/>
    <property type="evidence" value="ECO:0007669"/>
    <property type="project" value="TreeGrafter"/>
</dbReference>
<organism evidence="3">
    <name type="scientific">Pyricularia oryzae (strain Y34)</name>
    <name type="common">Rice blast fungus</name>
    <name type="synonym">Magnaporthe oryzae</name>
    <dbReference type="NCBI Taxonomy" id="1143189"/>
    <lineage>
        <taxon>Eukaryota</taxon>
        <taxon>Fungi</taxon>
        <taxon>Dikarya</taxon>
        <taxon>Ascomycota</taxon>
        <taxon>Pezizomycotina</taxon>
        <taxon>Sordariomycetes</taxon>
        <taxon>Sordariomycetidae</taxon>
        <taxon>Magnaporthales</taxon>
        <taxon>Pyriculariaceae</taxon>
        <taxon>Pyricularia</taxon>
    </lineage>
</organism>
<dbReference type="Pfam" id="PF20945">
    <property type="entry name" value="RMP1"/>
    <property type="match status" value="1"/>
</dbReference>
<accession>A0AA97P552</accession>
<evidence type="ECO:0000259" key="2">
    <source>
        <dbReference type="Pfam" id="PF20945"/>
    </source>
</evidence>
<feature type="region of interest" description="Disordered" evidence="1">
    <location>
        <begin position="176"/>
        <end position="317"/>
    </location>
</feature>